<feature type="transmembrane region" description="Helical" evidence="1">
    <location>
        <begin position="29"/>
        <end position="49"/>
    </location>
</feature>
<evidence type="ECO:0000256" key="1">
    <source>
        <dbReference type="SAM" id="Phobius"/>
    </source>
</evidence>
<keyword evidence="1" id="KW-0812">Transmembrane</keyword>
<dbReference type="Pfam" id="PF09586">
    <property type="entry name" value="YfhO"/>
    <property type="match status" value="1"/>
</dbReference>
<feature type="transmembrane region" description="Helical" evidence="1">
    <location>
        <begin position="340"/>
        <end position="360"/>
    </location>
</feature>
<dbReference type="InterPro" id="IPR018580">
    <property type="entry name" value="Uncharacterised_YfhO"/>
</dbReference>
<organism evidence="2">
    <name type="scientific">Muribaculaceae bacterium Z82</name>
    <dbReference type="NCBI Taxonomy" id="2304548"/>
    <lineage>
        <taxon>Bacteria</taxon>
        <taxon>Pseudomonadati</taxon>
        <taxon>Bacteroidota</taxon>
        <taxon>Bacteroidia</taxon>
        <taxon>Bacteroidales</taxon>
        <taxon>Muribaculaceae</taxon>
    </lineage>
</organism>
<dbReference type="PANTHER" id="PTHR38454">
    <property type="entry name" value="INTEGRAL MEMBRANE PROTEIN-RELATED"/>
    <property type="match status" value="1"/>
</dbReference>
<dbReference type="EMBL" id="QWKH01000038">
    <property type="protein sequence ID" value="NBI34644.1"/>
    <property type="molecule type" value="Genomic_DNA"/>
</dbReference>
<feature type="transmembrane region" description="Helical" evidence="1">
    <location>
        <begin position="955"/>
        <end position="975"/>
    </location>
</feature>
<keyword evidence="1" id="KW-0472">Membrane</keyword>
<feature type="transmembrane region" description="Helical" evidence="1">
    <location>
        <begin position="372"/>
        <end position="393"/>
    </location>
</feature>
<feature type="transmembrane region" description="Helical" evidence="1">
    <location>
        <begin position="221"/>
        <end position="243"/>
    </location>
</feature>
<gene>
    <name evidence="2" type="ORF">D1639_06295</name>
</gene>
<feature type="transmembrane region" description="Helical" evidence="1">
    <location>
        <begin position="400"/>
        <end position="416"/>
    </location>
</feature>
<feature type="transmembrane region" description="Helical" evidence="1">
    <location>
        <begin position="452"/>
        <end position="471"/>
    </location>
</feature>
<dbReference type="PANTHER" id="PTHR38454:SF1">
    <property type="entry name" value="INTEGRAL MEMBRANE PROTEIN"/>
    <property type="match status" value="1"/>
</dbReference>
<proteinExistence type="predicted"/>
<feature type="transmembrane region" description="Helical" evidence="1">
    <location>
        <begin position="422"/>
        <end position="440"/>
    </location>
</feature>
<dbReference type="AlphaFoldDB" id="A0A7C9NAV7"/>
<comment type="caution">
    <text evidence="2">The sequence shown here is derived from an EMBL/GenBank/DDBJ whole genome shotgun (WGS) entry which is preliminary data.</text>
</comment>
<feature type="transmembrane region" description="Helical" evidence="1">
    <location>
        <begin position="128"/>
        <end position="148"/>
    </location>
</feature>
<accession>A0A7C9NAV7</accession>
<feature type="transmembrane region" description="Helical" evidence="1">
    <location>
        <begin position="160"/>
        <end position="177"/>
    </location>
</feature>
<sequence>MGRLSVADRMGSFLARCAGRLTASTRSCVLVYTAVFLAALLVTLFPLVVNGKSLLWYMDATVQEYAYYAYFGHWVRDALYQIFVAHGPVSTWSPFWGYGDDLYTSYLPYLLSPFSLTAILFSAENAEVAYNAVIVLRLYAAGLAFILYARLRNIGRPECLLGAVCYVFAGTSVVMFLHPSFLDNLVIFPLLLSGVELLLAGRNPLLFVYALCLACRSPQSALPFCVFLLVYIVYRIVFAPDALPRKDRARAVRRLVGYAALSMGLQMVFLAPLLLDTMLGMDRLQVERDVPLAYSGQTYISLYLGLVGREVLNADGYWGFGPLFLCALVLLCLRWREHKALTLLVAVVVLLVGVPFFSSALNAFQYPNVRWFWMPAFVGAWATMRMLGCFGGLRASEAKVLVTVCALYGIVALLLPGGEATASFWIAYGCSLVVVGALVASTARLIDATRTFALLVAVAAFGGAVNLATYVSPAYDGNISGLNDAGGAYADMAYGSTAALDRLNEDYHGLQLEEGDLWRYDDAVDHANNANLFNERLGIDFYSSLYSNDVDQFHSDLALNNPSAVYYLGLNGRSSLEALLGVRYFIAPRDDEGTIVPFQFDEVSYRYFNWDVLTTRQSLALAFVQNGMLTRSQWDSLSPVERQSCLMGSVVVEDADLPVLAQSGLAPVSLDPVGAMASLGAPDEVPYEVTSAVDVPTPEDAERAARTGKELDYPQKLAAGEASGYVVRAEDGQGFVVRSGSSRVHLDFDAPANSEVYVVFENLRFTPFSRLDTYTDEEWENASALVRGSVLWDSATSETTQRASVWARGIDRSAWSQGQVYTTDYFMYAGHHDFALNLGVSEEPLTGAVLEFSAAGVYTYDSMTVWAQPMDRFDSAVEELQRQQASDLHYGNGVISGNIDMEEDGLLFLSVSYSDGWSCTVDGHSADVLKADVAFMAVPMAAGAHSFELRYTTPYAFEGAIVSGISLAVLVVLLIRRRRRPR</sequence>
<keyword evidence="1" id="KW-1133">Transmembrane helix</keyword>
<protein>
    <recommendedName>
        <fullName evidence="3">YfhO family protein</fullName>
    </recommendedName>
</protein>
<evidence type="ECO:0000313" key="2">
    <source>
        <dbReference type="EMBL" id="NBI34644.1"/>
    </source>
</evidence>
<evidence type="ECO:0008006" key="3">
    <source>
        <dbReference type="Google" id="ProtNLM"/>
    </source>
</evidence>
<reference evidence="2" key="1">
    <citation type="submission" date="2018-08" db="EMBL/GenBank/DDBJ databases">
        <title>Murine metabolic-syndrome-specific gut microbial biobank.</title>
        <authorList>
            <person name="Liu C."/>
        </authorList>
    </citation>
    <scope>NUCLEOTIDE SEQUENCE [LARGE SCALE GENOMIC DNA]</scope>
    <source>
        <strain evidence="2">Z82</strain>
    </source>
</reference>
<feature type="transmembrane region" description="Helical" evidence="1">
    <location>
        <begin position="316"/>
        <end position="333"/>
    </location>
</feature>
<feature type="transmembrane region" description="Helical" evidence="1">
    <location>
        <begin position="255"/>
        <end position="275"/>
    </location>
</feature>
<name>A0A7C9NAV7_9BACT</name>